<protein>
    <recommendedName>
        <fullName evidence="6">Evasin</fullName>
    </recommendedName>
</protein>
<evidence type="ECO:0000256" key="6">
    <source>
        <dbReference type="RuleBase" id="RU369006"/>
    </source>
</evidence>
<name>A0A131YT06_RHIAP</name>
<evidence type="ECO:0000256" key="1">
    <source>
        <dbReference type="ARBA" id="ARBA00004613"/>
    </source>
</evidence>
<accession>A0A131YT06</accession>
<dbReference type="InterPro" id="IPR045797">
    <property type="entry name" value="EVA_Class_A"/>
</dbReference>
<dbReference type="EMBL" id="GEDV01006892">
    <property type="protein sequence ID" value="JAP81665.1"/>
    <property type="molecule type" value="Transcribed_RNA"/>
</dbReference>
<dbReference type="GO" id="GO:0019957">
    <property type="term" value="F:C-C chemokine binding"/>
    <property type="evidence" value="ECO:0007669"/>
    <property type="project" value="InterPro"/>
</dbReference>
<evidence type="ECO:0000256" key="3">
    <source>
        <dbReference type="ARBA" id="ARBA00022729"/>
    </source>
</evidence>
<comment type="subcellular location">
    <subcellularLocation>
        <location evidence="1 6">Secreted</location>
    </subcellularLocation>
</comment>
<keyword evidence="2 6" id="KW-0964">Secreted</keyword>
<dbReference type="AlphaFoldDB" id="A0A131YT06"/>
<sequence>MVQVFSCAVFFAVIACCLGNQNSIATGISPCIHLDWETAAGRTIIGCKNVCDGEKKVTDGLSGRHCLTLPYEAVKYGVDGVNYTCILGECDEGRNCNPIDLFINCWRPSNSAMNDKLLKSSVTQ</sequence>
<proteinExistence type="predicted"/>
<feature type="signal peptide" evidence="7">
    <location>
        <begin position="1"/>
        <end position="19"/>
    </location>
</feature>
<feature type="chain" id="PRO_5007285897" description="Evasin" evidence="7">
    <location>
        <begin position="20"/>
        <end position="124"/>
    </location>
</feature>
<comment type="function">
    <text evidence="6">Salivary chemokine-binding protein which binds to host chemokines.</text>
</comment>
<keyword evidence="5 6" id="KW-0325">Glycoprotein</keyword>
<evidence type="ECO:0000256" key="2">
    <source>
        <dbReference type="ARBA" id="ARBA00022525"/>
    </source>
</evidence>
<evidence type="ECO:0000256" key="7">
    <source>
        <dbReference type="SAM" id="SignalP"/>
    </source>
</evidence>
<evidence type="ECO:0000256" key="5">
    <source>
        <dbReference type="ARBA" id="ARBA00023180"/>
    </source>
</evidence>
<reference evidence="8" key="1">
    <citation type="journal article" date="2016" name="Ticks Tick Borne Dis.">
        <title>De novo assembly and annotation of the salivary gland transcriptome of Rhipicephalus appendiculatus male and female ticks during blood feeding.</title>
        <authorList>
            <person name="de Castro M.H."/>
            <person name="de Klerk D."/>
            <person name="Pienaar R."/>
            <person name="Latif A.A."/>
            <person name="Rees D.J."/>
            <person name="Mans B.J."/>
        </authorList>
    </citation>
    <scope>NUCLEOTIDE SEQUENCE</scope>
    <source>
        <tissue evidence="8">Salivary glands</tissue>
    </source>
</reference>
<keyword evidence="3 6" id="KW-0732">Signal</keyword>
<keyword evidence="4 6" id="KW-1015">Disulfide bond</keyword>
<dbReference type="GO" id="GO:0005576">
    <property type="term" value="C:extracellular region"/>
    <property type="evidence" value="ECO:0007669"/>
    <property type="project" value="UniProtKB-SubCell"/>
</dbReference>
<evidence type="ECO:0000313" key="8">
    <source>
        <dbReference type="EMBL" id="JAP81665.1"/>
    </source>
</evidence>
<dbReference type="Gene3D" id="2.30.130.100">
    <property type="match status" value="1"/>
</dbReference>
<evidence type="ECO:0000256" key="4">
    <source>
        <dbReference type="ARBA" id="ARBA00023157"/>
    </source>
</evidence>
<dbReference type="Pfam" id="PF19429">
    <property type="entry name" value="EVA_Class_A"/>
    <property type="match status" value="1"/>
</dbReference>
<organism evidence="8">
    <name type="scientific">Rhipicephalus appendiculatus</name>
    <name type="common">Brown ear tick</name>
    <dbReference type="NCBI Taxonomy" id="34631"/>
    <lineage>
        <taxon>Eukaryota</taxon>
        <taxon>Metazoa</taxon>
        <taxon>Ecdysozoa</taxon>
        <taxon>Arthropoda</taxon>
        <taxon>Chelicerata</taxon>
        <taxon>Arachnida</taxon>
        <taxon>Acari</taxon>
        <taxon>Parasitiformes</taxon>
        <taxon>Ixodida</taxon>
        <taxon>Ixodoidea</taxon>
        <taxon>Ixodidae</taxon>
        <taxon>Rhipicephalinae</taxon>
        <taxon>Rhipicephalus</taxon>
        <taxon>Rhipicephalus</taxon>
    </lineage>
</organism>